<feature type="region of interest" description="Disordered" evidence="1">
    <location>
        <begin position="53"/>
        <end position="72"/>
    </location>
</feature>
<comment type="caution">
    <text evidence="2">The sequence shown here is derived from an EMBL/GenBank/DDBJ whole genome shotgun (WGS) entry which is preliminary data.</text>
</comment>
<evidence type="ECO:0000313" key="2">
    <source>
        <dbReference type="EMBL" id="KAH3858620.1"/>
    </source>
</evidence>
<keyword evidence="3" id="KW-1185">Reference proteome</keyword>
<dbReference type="Proteomes" id="UP000828390">
    <property type="component" value="Unassembled WGS sequence"/>
</dbReference>
<gene>
    <name evidence="2" type="ORF">DPMN_101248</name>
</gene>
<reference evidence="2" key="1">
    <citation type="journal article" date="2019" name="bioRxiv">
        <title>The Genome of the Zebra Mussel, Dreissena polymorpha: A Resource for Invasive Species Research.</title>
        <authorList>
            <person name="McCartney M.A."/>
            <person name="Auch B."/>
            <person name="Kono T."/>
            <person name="Mallez S."/>
            <person name="Zhang Y."/>
            <person name="Obille A."/>
            <person name="Becker A."/>
            <person name="Abrahante J.E."/>
            <person name="Garbe J."/>
            <person name="Badalamenti J.P."/>
            <person name="Herman A."/>
            <person name="Mangelson H."/>
            <person name="Liachko I."/>
            <person name="Sullivan S."/>
            <person name="Sone E.D."/>
            <person name="Koren S."/>
            <person name="Silverstein K.A.T."/>
            <person name="Beckman K.B."/>
            <person name="Gohl D.M."/>
        </authorList>
    </citation>
    <scope>NUCLEOTIDE SEQUENCE</scope>
    <source>
        <strain evidence="2">Duluth1</strain>
        <tissue evidence="2">Whole animal</tissue>
    </source>
</reference>
<sequence length="72" mass="7782">MAENEAAEYVDSIMSSQRIQRVGAPCRKRNRSDPTVADSNGSRVLSLITRITNNVNRGASGGTTEDDNTGLR</sequence>
<feature type="region of interest" description="Disordered" evidence="1">
    <location>
        <begin position="20"/>
        <end position="41"/>
    </location>
</feature>
<protein>
    <submittedName>
        <fullName evidence="2">Uncharacterized protein</fullName>
    </submittedName>
</protein>
<dbReference type="AlphaFoldDB" id="A0A9D4LH89"/>
<reference evidence="2" key="2">
    <citation type="submission" date="2020-11" db="EMBL/GenBank/DDBJ databases">
        <authorList>
            <person name="McCartney M.A."/>
            <person name="Auch B."/>
            <person name="Kono T."/>
            <person name="Mallez S."/>
            <person name="Becker A."/>
            <person name="Gohl D.M."/>
            <person name="Silverstein K.A.T."/>
            <person name="Koren S."/>
            <person name="Bechman K.B."/>
            <person name="Herman A."/>
            <person name="Abrahante J.E."/>
            <person name="Garbe J."/>
        </authorList>
    </citation>
    <scope>NUCLEOTIDE SEQUENCE</scope>
    <source>
        <strain evidence="2">Duluth1</strain>
        <tissue evidence="2">Whole animal</tissue>
    </source>
</reference>
<accession>A0A9D4LH89</accession>
<evidence type="ECO:0000313" key="3">
    <source>
        <dbReference type="Proteomes" id="UP000828390"/>
    </source>
</evidence>
<dbReference type="EMBL" id="JAIWYP010000003">
    <property type="protein sequence ID" value="KAH3858620.1"/>
    <property type="molecule type" value="Genomic_DNA"/>
</dbReference>
<organism evidence="2 3">
    <name type="scientific">Dreissena polymorpha</name>
    <name type="common">Zebra mussel</name>
    <name type="synonym">Mytilus polymorpha</name>
    <dbReference type="NCBI Taxonomy" id="45954"/>
    <lineage>
        <taxon>Eukaryota</taxon>
        <taxon>Metazoa</taxon>
        <taxon>Spiralia</taxon>
        <taxon>Lophotrochozoa</taxon>
        <taxon>Mollusca</taxon>
        <taxon>Bivalvia</taxon>
        <taxon>Autobranchia</taxon>
        <taxon>Heteroconchia</taxon>
        <taxon>Euheterodonta</taxon>
        <taxon>Imparidentia</taxon>
        <taxon>Neoheterodontei</taxon>
        <taxon>Myida</taxon>
        <taxon>Dreissenoidea</taxon>
        <taxon>Dreissenidae</taxon>
        <taxon>Dreissena</taxon>
    </lineage>
</organism>
<name>A0A9D4LH89_DREPO</name>
<proteinExistence type="predicted"/>
<evidence type="ECO:0000256" key="1">
    <source>
        <dbReference type="SAM" id="MobiDB-lite"/>
    </source>
</evidence>